<comment type="caution">
    <text evidence="1">The sequence shown here is derived from an EMBL/GenBank/DDBJ whole genome shotgun (WGS) entry which is preliminary data.</text>
</comment>
<dbReference type="AlphaFoldDB" id="A0A816MSS5"/>
<gene>
    <name evidence="1" type="ORF">XDN619_LOCUS3982</name>
</gene>
<sequence>MILADAKNRIYISSLHFGTDPYAYELVDIIALDKNPSLRLIVSLDHLCGRRIDNHKDKTTLKSMFLPLIEKYSSQVDFYLFHLPLLTIGGGTF</sequence>
<dbReference type="Proteomes" id="UP000663887">
    <property type="component" value="Unassembled WGS sequence"/>
</dbReference>
<dbReference type="EMBL" id="CAJNRG010000675">
    <property type="protein sequence ID" value="CAF2015199.1"/>
    <property type="molecule type" value="Genomic_DNA"/>
</dbReference>
<evidence type="ECO:0000313" key="1">
    <source>
        <dbReference type="EMBL" id="CAF2015199.1"/>
    </source>
</evidence>
<reference evidence="1" key="1">
    <citation type="submission" date="2021-02" db="EMBL/GenBank/DDBJ databases">
        <authorList>
            <person name="Nowell W R."/>
        </authorList>
    </citation>
    <scope>NUCLEOTIDE SEQUENCE</scope>
</reference>
<dbReference type="Gene3D" id="3.30.870.10">
    <property type="entry name" value="Endonuclease Chain A"/>
    <property type="match status" value="1"/>
</dbReference>
<evidence type="ECO:0000313" key="2">
    <source>
        <dbReference type="Proteomes" id="UP000663887"/>
    </source>
</evidence>
<protein>
    <submittedName>
        <fullName evidence="1">Uncharacterized protein</fullName>
    </submittedName>
</protein>
<proteinExistence type="predicted"/>
<organism evidence="1 2">
    <name type="scientific">Rotaria magnacalcarata</name>
    <dbReference type="NCBI Taxonomy" id="392030"/>
    <lineage>
        <taxon>Eukaryota</taxon>
        <taxon>Metazoa</taxon>
        <taxon>Spiralia</taxon>
        <taxon>Gnathifera</taxon>
        <taxon>Rotifera</taxon>
        <taxon>Eurotatoria</taxon>
        <taxon>Bdelloidea</taxon>
        <taxon>Philodinida</taxon>
        <taxon>Philodinidae</taxon>
        <taxon>Rotaria</taxon>
    </lineage>
</organism>
<name>A0A816MSS5_9BILA</name>
<accession>A0A816MSS5</accession>